<dbReference type="PRINTS" id="PR00237">
    <property type="entry name" value="GPCRRHODOPSN"/>
</dbReference>
<evidence type="ECO:0000256" key="14">
    <source>
        <dbReference type="RuleBase" id="RU363047"/>
    </source>
</evidence>
<gene>
    <name evidence="16" type="ORF">FD754_009846</name>
</gene>
<evidence type="ECO:0000256" key="6">
    <source>
        <dbReference type="ARBA" id="ARBA00022692"/>
    </source>
</evidence>
<dbReference type="InterPro" id="IPR017452">
    <property type="entry name" value="GPCR_Rhodpsn_7TM"/>
</dbReference>
<comment type="similarity">
    <text evidence="3 13">Belongs to the G-protein coupled receptor 1 family.</text>
</comment>
<evidence type="ECO:0000256" key="3">
    <source>
        <dbReference type="ARBA" id="ARBA00010663"/>
    </source>
</evidence>
<evidence type="ECO:0000313" key="17">
    <source>
        <dbReference type="Proteomes" id="UP000326458"/>
    </source>
</evidence>
<keyword evidence="7 14" id="KW-0552">Olfaction</keyword>
<keyword evidence="4 14" id="KW-1003">Cell membrane</keyword>
<name>A0A5N3WV26_MUNMU</name>
<keyword evidence="6 13" id="KW-0812">Transmembrane</keyword>
<feature type="transmembrane region" description="Helical" evidence="14">
    <location>
        <begin position="271"/>
        <end position="289"/>
    </location>
</feature>
<dbReference type="CDD" id="cd15936">
    <property type="entry name" value="7tmA_OR4D-like"/>
    <property type="match status" value="1"/>
</dbReference>
<feature type="transmembrane region" description="Helical" evidence="14">
    <location>
        <begin position="237"/>
        <end position="259"/>
    </location>
</feature>
<evidence type="ECO:0000256" key="9">
    <source>
        <dbReference type="ARBA" id="ARBA00023040"/>
    </source>
</evidence>
<evidence type="ECO:0000256" key="13">
    <source>
        <dbReference type="RuleBase" id="RU000688"/>
    </source>
</evidence>
<keyword evidence="12 13" id="KW-0807">Transducer</keyword>
<dbReference type="Proteomes" id="UP000326458">
    <property type="component" value="Unassembled WGS sequence"/>
</dbReference>
<dbReference type="PRINTS" id="PR00245">
    <property type="entry name" value="OLFACTORYR"/>
</dbReference>
<feature type="transmembrane region" description="Helical" evidence="14">
    <location>
        <begin position="140"/>
        <end position="162"/>
    </location>
</feature>
<dbReference type="GO" id="GO:0004984">
    <property type="term" value="F:olfactory receptor activity"/>
    <property type="evidence" value="ECO:0007669"/>
    <property type="project" value="InterPro"/>
</dbReference>
<keyword evidence="5 14" id="KW-0716">Sensory transduction</keyword>
<protein>
    <recommendedName>
        <fullName evidence="14">Olfactory receptor</fullName>
    </recommendedName>
</protein>
<organism evidence="16 17">
    <name type="scientific">Muntiacus muntjak</name>
    <name type="common">Barking deer</name>
    <name type="synonym">Indian muntjac</name>
    <dbReference type="NCBI Taxonomy" id="9888"/>
    <lineage>
        <taxon>Eukaryota</taxon>
        <taxon>Metazoa</taxon>
        <taxon>Chordata</taxon>
        <taxon>Craniata</taxon>
        <taxon>Vertebrata</taxon>
        <taxon>Euteleostomi</taxon>
        <taxon>Mammalia</taxon>
        <taxon>Eutheria</taxon>
        <taxon>Laurasiatheria</taxon>
        <taxon>Artiodactyla</taxon>
        <taxon>Ruminantia</taxon>
        <taxon>Pecora</taxon>
        <taxon>Cervidae</taxon>
        <taxon>Muntiacinae</taxon>
        <taxon>Muntiacus</taxon>
    </lineage>
</organism>
<sequence length="311" mass="35307">MTSGNITCVSEFVLLGLSQTQELQLFLFLVFLFVYTTTVMGNLLIMITVTSDSRLHTPMYFLLRNLAVIDLCYSTVTSPKMLVDFLRKSKTISYQGCMAQIFFFHLLGGGTVFFLSVMAYDRYIAISRPLHYVTIMNTRVCVGLVVAAWVGGFLHSIVQLVLMLPLPFCGPNILDNFYCDIPQVLRLACTDTSILEFLMISNSGMLVFIWFLLLLISYTVILVMLRSHSRQARRKAASTCITHIIVVSMIFIPCIYIYARPFTPFPMDKTASISYTVLTPMLNPIIYTLRNQEMQAAMKRLGKHLMISSRK</sequence>
<dbReference type="InterPro" id="IPR000276">
    <property type="entry name" value="GPCR_Rhodpsn"/>
</dbReference>
<feature type="transmembrane region" description="Helical" evidence="14">
    <location>
        <begin position="61"/>
        <end position="78"/>
    </location>
</feature>
<evidence type="ECO:0000259" key="15">
    <source>
        <dbReference type="PROSITE" id="PS50262"/>
    </source>
</evidence>
<evidence type="ECO:0000256" key="10">
    <source>
        <dbReference type="ARBA" id="ARBA00023136"/>
    </source>
</evidence>
<dbReference type="InterPro" id="IPR000725">
    <property type="entry name" value="Olfact_rcpt"/>
</dbReference>
<dbReference type="GO" id="GO:0004930">
    <property type="term" value="F:G protein-coupled receptor activity"/>
    <property type="evidence" value="ECO:0007669"/>
    <property type="project" value="UniProtKB-KW"/>
</dbReference>
<dbReference type="PROSITE" id="PS50262">
    <property type="entry name" value="G_PROTEIN_RECEP_F1_2"/>
    <property type="match status" value="1"/>
</dbReference>
<keyword evidence="9 13" id="KW-0297">G-protein coupled receptor</keyword>
<keyword evidence="17" id="KW-1185">Reference proteome</keyword>
<feature type="domain" description="G-protein coupled receptors family 1 profile" evidence="15">
    <location>
        <begin position="41"/>
        <end position="287"/>
    </location>
</feature>
<dbReference type="InterPro" id="IPR050427">
    <property type="entry name" value="Olfactory_Receptors"/>
</dbReference>
<comment type="subcellular location">
    <subcellularLocation>
        <location evidence="2 14">Cell membrane</location>
        <topology evidence="2 14">Multi-pass membrane protein</topology>
    </subcellularLocation>
</comment>
<dbReference type="GO" id="GO:0005886">
    <property type="term" value="C:plasma membrane"/>
    <property type="evidence" value="ECO:0007669"/>
    <property type="project" value="UniProtKB-SubCell"/>
</dbReference>
<evidence type="ECO:0000256" key="5">
    <source>
        <dbReference type="ARBA" id="ARBA00022606"/>
    </source>
</evidence>
<dbReference type="Gene3D" id="1.20.1070.10">
    <property type="entry name" value="Rhodopsin 7-helix transmembrane proteins"/>
    <property type="match status" value="1"/>
</dbReference>
<dbReference type="FunFam" id="1.10.1220.70:FF:000001">
    <property type="entry name" value="Olfactory receptor"/>
    <property type="match status" value="1"/>
</dbReference>
<feature type="transmembrane region" description="Helical" evidence="14">
    <location>
        <begin position="25"/>
        <end position="49"/>
    </location>
</feature>
<evidence type="ECO:0000256" key="4">
    <source>
        <dbReference type="ARBA" id="ARBA00022475"/>
    </source>
</evidence>
<proteinExistence type="inferred from homology"/>
<keyword evidence="8 14" id="KW-1133">Transmembrane helix</keyword>
<comment type="function">
    <text evidence="1">Putative odorant or sperm cell receptor.</text>
</comment>
<evidence type="ECO:0000256" key="8">
    <source>
        <dbReference type="ARBA" id="ARBA00022989"/>
    </source>
</evidence>
<comment type="caution">
    <text evidence="16">The sequence shown here is derived from an EMBL/GenBank/DDBJ whole genome shotgun (WGS) entry which is preliminary data.</text>
</comment>
<dbReference type="EMBL" id="VCEA01000001">
    <property type="protein sequence ID" value="KAB0365690.1"/>
    <property type="molecule type" value="Genomic_DNA"/>
</dbReference>
<feature type="transmembrane region" description="Helical" evidence="14">
    <location>
        <begin position="205"/>
        <end position="225"/>
    </location>
</feature>
<reference evidence="16 17" key="1">
    <citation type="submission" date="2019-06" db="EMBL/GenBank/DDBJ databases">
        <title>Discovery of a novel chromosome fission-fusion reversal in muntjac.</title>
        <authorList>
            <person name="Mudd A.B."/>
            <person name="Bredeson J.V."/>
            <person name="Baum R."/>
            <person name="Hockemeyer D."/>
            <person name="Rokhsar D.S."/>
        </authorList>
    </citation>
    <scope>NUCLEOTIDE SEQUENCE [LARGE SCALE GENOMIC DNA]</scope>
    <source>
        <strain evidence="16">UTSW_UCB_Mm</strain>
        <tissue evidence="16">Fibroblast cell line</tissue>
    </source>
</reference>
<dbReference type="SUPFAM" id="SSF81321">
    <property type="entry name" value="Family A G protein-coupled receptor-like"/>
    <property type="match status" value="1"/>
</dbReference>
<dbReference type="PANTHER" id="PTHR48002">
    <property type="entry name" value="OLFACTORY RECEPTOR"/>
    <property type="match status" value="1"/>
</dbReference>
<evidence type="ECO:0000256" key="12">
    <source>
        <dbReference type="ARBA" id="ARBA00023224"/>
    </source>
</evidence>
<dbReference type="PROSITE" id="PS00237">
    <property type="entry name" value="G_PROTEIN_RECEP_F1_1"/>
    <property type="match status" value="1"/>
</dbReference>
<accession>A0A5N3WV26</accession>
<keyword evidence="10 14" id="KW-0472">Membrane</keyword>
<keyword evidence="11 13" id="KW-0675">Receptor</keyword>
<evidence type="ECO:0000256" key="7">
    <source>
        <dbReference type="ARBA" id="ARBA00022725"/>
    </source>
</evidence>
<dbReference type="AlphaFoldDB" id="A0A5N3WV26"/>
<evidence type="ECO:0000256" key="11">
    <source>
        <dbReference type="ARBA" id="ARBA00023170"/>
    </source>
</evidence>
<evidence type="ECO:0000256" key="2">
    <source>
        <dbReference type="ARBA" id="ARBA00004651"/>
    </source>
</evidence>
<evidence type="ECO:0000313" key="16">
    <source>
        <dbReference type="EMBL" id="KAB0365690.1"/>
    </source>
</evidence>
<feature type="transmembrane region" description="Helical" evidence="14">
    <location>
        <begin position="98"/>
        <end position="120"/>
    </location>
</feature>
<dbReference type="FunFam" id="1.20.1070.10:FF:000007">
    <property type="entry name" value="Olfactory receptor"/>
    <property type="match status" value="1"/>
</dbReference>
<evidence type="ECO:0000256" key="1">
    <source>
        <dbReference type="ARBA" id="ARBA00003929"/>
    </source>
</evidence>
<dbReference type="Pfam" id="PF13853">
    <property type="entry name" value="7tm_4"/>
    <property type="match status" value="1"/>
</dbReference>